<evidence type="ECO:0000313" key="3">
    <source>
        <dbReference type="Proteomes" id="UP001301769"/>
    </source>
</evidence>
<evidence type="ECO:0000256" key="1">
    <source>
        <dbReference type="SAM" id="SignalP"/>
    </source>
</evidence>
<keyword evidence="1" id="KW-0732">Signal</keyword>
<dbReference type="EMBL" id="MU858079">
    <property type="protein sequence ID" value="KAK4215457.1"/>
    <property type="molecule type" value="Genomic_DNA"/>
</dbReference>
<gene>
    <name evidence="2" type="ORF">QBC37DRAFT_371909</name>
</gene>
<name>A0AAN6YG06_9PEZI</name>
<proteinExistence type="predicted"/>
<feature type="chain" id="PRO_5043012116" evidence="1">
    <location>
        <begin position="23"/>
        <end position="85"/>
    </location>
</feature>
<evidence type="ECO:0000313" key="2">
    <source>
        <dbReference type="EMBL" id="KAK4215457.1"/>
    </source>
</evidence>
<organism evidence="2 3">
    <name type="scientific">Rhypophila decipiens</name>
    <dbReference type="NCBI Taxonomy" id="261697"/>
    <lineage>
        <taxon>Eukaryota</taxon>
        <taxon>Fungi</taxon>
        <taxon>Dikarya</taxon>
        <taxon>Ascomycota</taxon>
        <taxon>Pezizomycotina</taxon>
        <taxon>Sordariomycetes</taxon>
        <taxon>Sordariomycetidae</taxon>
        <taxon>Sordariales</taxon>
        <taxon>Naviculisporaceae</taxon>
        <taxon>Rhypophila</taxon>
    </lineage>
</organism>
<dbReference type="Proteomes" id="UP001301769">
    <property type="component" value="Unassembled WGS sequence"/>
</dbReference>
<reference evidence="2" key="2">
    <citation type="submission" date="2023-05" db="EMBL/GenBank/DDBJ databases">
        <authorList>
            <consortium name="Lawrence Berkeley National Laboratory"/>
            <person name="Steindorff A."/>
            <person name="Hensen N."/>
            <person name="Bonometti L."/>
            <person name="Westerberg I."/>
            <person name="Brannstrom I.O."/>
            <person name="Guillou S."/>
            <person name="Cros-Aarteil S."/>
            <person name="Calhoun S."/>
            <person name="Haridas S."/>
            <person name="Kuo A."/>
            <person name="Mondo S."/>
            <person name="Pangilinan J."/>
            <person name="Riley R."/>
            <person name="Labutti K."/>
            <person name="Andreopoulos B."/>
            <person name="Lipzen A."/>
            <person name="Chen C."/>
            <person name="Yanf M."/>
            <person name="Daum C."/>
            <person name="Ng V."/>
            <person name="Clum A."/>
            <person name="Ohm R."/>
            <person name="Martin F."/>
            <person name="Silar P."/>
            <person name="Natvig D."/>
            <person name="Lalanne C."/>
            <person name="Gautier V."/>
            <person name="Ament-Velasquez S.L."/>
            <person name="Kruys A."/>
            <person name="Hutchinson M.I."/>
            <person name="Powell A.J."/>
            <person name="Barry K."/>
            <person name="Miller A.N."/>
            <person name="Grigoriev I.V."/>
            <person name="Debuchy R."/>
            <person name="Gladieux P."/>
            <person name="Thoren M.H."/>
            <person name="Johannesson H."/>
        </authorList>
    </citation>
    <scope>NUCLEOTIDE SEQUENCE</scope>
    <source>
        <strain evidence="2">PSN293</strain>
    </source>
</reference>
<dbReference type="AlphaFoldDB" id="A0AAN6YG06"/>
<keyword evidence="3" id="KW-1185">Reference proteome</keyword>
<sequence length="85" mass="9087">MQFSQILAGVALLITGLTPVMAAHIDPGTVSELFEKRGECEIKGCGSDSDCNRFCTDGCDNGRCRTSWSSDRPGACARGCKINKE</sequence>
<feature type="signal peptide" evidence="1">
    <location>
        <begin position="1"/>
        <end position="22"/>
    </location>
</feature>
<comment type="caution">
    <text evidence="2">The sequence shown here is derived from an EMBL/GenBank/DDBJ whole genome shotgun (WGS) entry which is preliminary data.</text>
</comment>
<protein>
    <submittedName>
        <fullName evidence="2">Uncharacterized protein</fullName>
    </submittedName>
</protein>
<reference evidence="2" key="1">
    <citation type="journal article" date="2023" name="Mol. Phylogenet. Evol.">
        <title>Genome-scale phylogeny and comparative genomics of the fungal order Sordariales.</title>
        <authorList>
            <person name="Hensen N."/>
            <person name="Bonometti L."/>
            <person name="Westerberg I."/>
            <person name="Brannstrom I.O."/>
            <person name="Guillou S."/>
            <person name="Cros-Aarteil S."/>
            <person name="Calhoun S."/>
            <person name="Haridas S."/>
            <person name="Kuo A."/>
            <person name="Mondo S."/>
            <person name="Pangilinan J."/>
            <person name="Riley R."/>
            <person name="LaButti K."/>
            <person name="Andreopoulos B."/>
            <person name="Lipzen A."/>
            <person name="Chen C."/>
            <person name="Yan M."/>
            <person name="Daum C."/>
            <person name="Ng V."/>
            <person name="Clum A."/>
            <person name="Steindorff A."/>
            <person name="Ohm R.A."/>
            <person name="Martin F."/>
            <person name="Silar P."/>
            <person name="Natvig D.O."/>
            <person name="Lalanne C."/>
            <person name="Gautier V."/>
            <person name="Ament-Velasquez S.L."/>
            <person name="Kruys A."/>
            <person name="Hutchinson M.I."/>
            <person name="Powell A.J."/>
            <person name="Barry K."/>
            <person name="Miller A.N."/>
            <person name="Grigoriev I.V."/>
            <person name="Debuchy R."/>
            <person name="Gladieux P."/>
            <person name="Hiltunen Thoren M."/>
            <person name="Johannesson H."/>
        </authorList>
    </citation>
    <scope>NUCLEOTIDE SEQUENCE</scope>
    <source>
        <strain evidence="2">PSN293</strain>
    </source>
</reference>
<accession>A0AAN6YG06</accession>